<evidence type="ECO:0000256" key="5">
    <source>
        <dbReference type="ARBA" id="ARBA00022777"/>
    </source>
</evidence>
<dbReference type="GO" id="GO:0004673">
    <property type="term" value="F:protein histidine kinase activity"/>
    <property type="evidence" value="ECO:0007669"/>
    <property type="project" value="UniProtKB-EC"/>
</dbReference>
<evidence type="ECO:0000313" key="7">
    <source>
        <dbReference type="EMBL" id="STZ43684.1"/>
    </source>
</evidence>
<dbReference type="EC" id="2.7.13.3" evidence="2"/>
<keyword evidence="5" id="KW-0418">Kinase</keyword>
<dbReference type="Gene3D" id="3.30.450.20">
    <property type="entry name" value="PAS domain"/>
    <property type="match status" value="1"/>
</dbReference>
<evidence type="ECO:0000256" key="2">
    <source>
        <dbReference type="ARBA" id="ARBA00012438"/>
    </source>
</evidence>
<feature type="domain" description="ANTAR" evidence="6">
    <location>
        <begin position="124"/>
        <end position="185"/>
    </location>
</feature>
<protein>
    <recommendedName>
        <fullName evidence="2">histidine kinase</fullName>
        <ecNumber evidence="2">2.7.13.3</ecNumber>
    </recommendedName>
</protein>
<gene>
    <name evidence="7" type="ORF">NCTC10742_02914</name>
</gene>
<comment type="catalytic activity">
    <reaction evidence="1">
        <text>ATP + protein L-histidine = ADP + protein N-phospho-L-histidine.</text>
        <dbReference type="EC" id="2.7.13.3"/>
    </reaction>
</comment>
<dbReference type="EMBL" id="UGQM01000001">
    <property type="protein sequence ID" value="STZ43684.1"/>
    <property type="molecule type" value="Genomic_DNA"/>
</dbReference>
<name>A0A378SPA3_9MYCO</name>
<evidence type="ECO:0000313" key="8">
    <source>
        <dbReference type="Proteomes" id="UP000254291"/>
    </source>
</evidence>
<dbReference type="PANTHER" id="PTHR43304:SF1">
    <property type="entry name" value="PAC DOMAIN-CONTAINING PROTEIN"/>
    <property type="match status" value="1"/>
</dbReference>
<dbReference type="InterPro" id="IPR000014">
    <property type="entry name" value="PAS"/>
</dbReference>
<dbReference type="RefSeq" id="WP_115327460.1">
    <property type="nucleotide sequence ID" value="NZ_JACKST010000149.1"/>
</dbReference>
<accession>A0A378SPA3</accession>
<dbReference type="SMART" id="SM01012">
    <property type="entry name" value="ANTAR"/>
    <property type="match status" value="1"/>
</dbReference>
<keyword evidence="4" id="KW-0808">Transferase</keyword>
<sequence length="212" mass="23153">MDSDRDAVGPDGAISVGSFSYLRSDDRWVWSDAVAAMHGYAPGTVEPTTELVLSHKHPDDKATVAQLIDRARREGAVFSGRHRIIDTHGKTRVVIVVGDTLTDDAGEVVGTTGFYVDITDGFHADVQRSVSRHVTNIDENRATIQQAVGMIRMAYGVSADRAFDVLKWRSQETNAKLRHIADRLVAELSAAPLSPESRARVDHILLTAHLDG</sequence>
<evidence type="ECO:0000256" key="4">
    <source>
        <dbReference type="ARBA" id="ARBA00022679"/>
    </source>
</evidence>
<evidence type="ECO:0000256" key="3">
    <source>
        <dbReference type="ARBA" id="ARBA00022553"/>
    </source>
</evidence>
<dbReference type="Proteomes" id="UP000254291">
    <property type="component" value="Unassembled WGS sequence"/>
</dbReference>
<proteinExistence type="predicted"/>
<dbReference type="InterPro" id="IPR013655">
    <property type="entry name" value="PAS_fold_3"/>
</dbReference>
<evidence type="ECO:0000259" key="6">
    <source>
        <dbReference type="PROSITE" id="PS50921"/>
    </source>
</evidence>
<dbReference type="InterPro" id="IPR035965">
    <property type="entry name" value="PAS-like_dom_sf"/>
</dbReference>
<dbReference type="Gene3D" id="1.10.10.10">
    <property type="entry name" value="Winged helix-like DNA-binding domain superfamily/Winged helix DNA-binding domain"/>
    <property type="match status" value="1"/>
</dbReference>
<reference evidence="7 8" key="1">
    <citation type="submission" date="2018-06" db="EMBL/GenBank/DDBJ databases">
        <authorList>
            <consortium name="Pathogen Informatics"/>
            <person name="Doyle S."/>
        </authorList>
    </citation>
    <scope>NUCLEOTIDE SEQUENCE [LARGE SCALE GENOMIC DNA]</scope>
    <source>
        <strain evidence="7 8">NCTC10742</strain>
    </source>
</reference>
<dbReference type="SUPFAM" id="SSF55785">
    <property type="entry name" value="PYP-like sensor domain (PAS domain)"/>
    <property type="match status" value="1"/>
</dbReference>
<dbReference type="InterPro" id="IPR036388">
    <property type="entry name" value="WH-like_DNA-bd_sf"/>
</dbReference>
<dbReference type="Pfam" id="PF03861">
    <property type="entry name" value="ANTAR"/>
    <property type="match status" value="1"/>
</dbReference>
<organism evidence="7 8">
    <name type="scientific">Mycolicibacterium gilvum</name>
    <dbReference type="NCBI Taxonomy" id="1804"/>
    <lineage>
        <taxon>Bacteria</taxon>
        <taxon>Bacillati</taxon>
        <taxon>Actinomycetota</taxon>
        <taxon>Actinomycetes</taxon>
        <taxon>Mycobacteriales</taxon>
        <taxon>Mycobacteriaceae</taxon>
        <taxon>Mycolicibacterium</taxon>
    </lineage>
</organism>
<dbReference type="AlphaFoldDB" id="A0A378SPA3"/>
<dbReference type="Pfam" id="PF08447">
    <property type="entry name" value="PAS_3"/>
    <property type="match status" value="1"/>
</dbReference>
<dbReference type="InterPro" id="IPR052162">
    <property type="entry name" value="Sensor_kinase/Photoreceptor"/>
</dbReference>
<dbReference type="GO" id="GO:0003723">
    <property type="term" value="F:RNA binding"/>
    <property type="evidence" value="ECO:0007669"/>
    <property type="project" value="InterPro"/>
</dbReference>
<dbReference type="PROSITE" id="PS50921">
    <property type="entry name" value="ANTAR"/>
    <property type="match status" value="1"/>
</dbReference>
<keyword evidence="3" id="KW-0597">Phosphoprotein</keyword>
<dbReference type="PANTHER" id="PTHR43304">
    <property type="entry name" value="PHYTOCHROME-LIKE PROTEIN CPH1"/>
    <property type="match status" value="1"/>
</dbReference>
<dbReference type="InterPro" id="IPR005561">
    <property type="entry name" value="ANTAR"/>
</dbReference>
<evidence type="ECO:0000256" key="1">
    <source>
        <dbReference type="ARBA" id="ARBA00000085"/>
    </source>
</evidence>
<dbReference type="NCBIfam" id="TIGR00229">
    <property type="entry name" value="sensory_box"/>
    <property type="match status" value="1"/>
</dbReference>